<accession>A0ABV8SPC1</accession>
<evidence type="ECO:0000313" key="3">
    <source>
        <dbReference type="Proteomes" id="UP001595904"/>
    </source>
</evidence>
<dbReference type="InterPro" id="IPR029068">
    <property type="entry name" value="Glyas_Bleomycin-R_OHBP_Dase"/>
</dbReference>
<dbReference type="PANTHER" id="PTHR34109">
    <property type="entry name" value="BNAUNNG04460D PROTEIN-RELATED"/>
    <property type="match status" value="1"/>
</dbReference>
<name>A0ABV8SPC1_9GAMM</name>
<dbReference type="Gene3D" id="3.30.720.110">
    <property type="match status" value="1"/>
</dbReference>
<reference evidence="3" key="1">
    <citation type="journal article" date="2019" name="Int. J. Syst. Evol. Microbiol.">
        <title>The Global Catalogue of Microorganisms (GCM) 10K type strain sequencing project: providing services to taxonomists for standard genome sequencing and annotation.</title>
        <authorList>
            <consortium name="The Broad Institute Genomics Platform"/>
            <consortium name="The Broad Institute Genome Sequencing Center for Infectious Disease"/>
            <person name="Wu L."/>
            <person name="Ma J."/>
        </authorList>
    </citation>
    <scope>NUCLEOTIDE SEQUENCE [LARGE SCALE GENOMIC DNA]</scope>
    <source>
        <strain evidence="3">CGMCC 1.10759</strain>
    </source>
</reference>
<comment type="caution">
    <text evidence="2">The sequence shown here is derived from an EMBL/GenBank/DDBJ whole genome shotgun (WGS) entry which is preliminary data.</text>
</comment>
<dbReference type="SUPFAM" id="SSF54593">
    <property type="entry name" value="Glyoxalase/Bleomycin resistance protein/Dihydroxybiphenyl dioxygenase"/>
    <property type="match status" value="1"/>
</dbReference>
<protein>
    <submittedName>
        <fullName evidence="2">VOC family protein</fullName>
    </submittedName>
</protein>
<dbReference type="Proteomes" id="UP001595904">
    <property type="component" value="Unassembled WGS sequence"/>
</dbReference>
<feature type="domain" description="Glyoxalase/fosfomycin resistance/dioxygenase" evidence="1">
    <location>
        <begin position="10"/>
        <end position="112"/>
    </location>
</feature>
<dbReference type="EMBL" id="JBHSDU010000002">
    <property type="protein sequence ID" value="MFC4308264.1"/>
    <property type="molecule type" value="Genomic_DNA"/>
</dbReference>
<dbReference type="PANTHER" id="PTHR34109:SF1">
    <property type="entry name" value="VOC DOMAIN-CONTAINING PROTEIN"/>
    <property type="match status" value="1"/>
</dbReference>
<evidence type="ECO:0000259" key="1">
    <source>
        <dbReference type="Pfam" id="PF00903"/>
    </source>
</evidence>
<dbReference type="RefSeq" id="WP_380595605.1">
    <property type="nucleotide sequence ID" value="NZ_JBHSDU010000002.1"/>
</dbReference>
<sequence>MPSSGVIPVLTYPDVIEASRWLCAAFGFRERLLIGAHRVQLQAGTGAVVVASGAASEMSRATVSVMIRVADAAAHFVHAKTHGATIISEPTDYLYGERQYSAQDLAGYVWTFSQTITDVDPASWGGVLKEG</sequence>
<evidence type="ECO:0000313" key="2">
    <source>
        <dbReference type="EMBL" id="MFC4308264.1"/>
    </source>
</evidence>
<dbReference type="Pfam" id="PF00903">
    <property type="entry name" value="Glyoxalase"/>
    <property type="match status" value="1"/>
</dbReference>
<gene>
    <name evidence="2" type="ORF">ACFPN2_04145</name>
</gene>
<keyword evidence="3" id="KW-1185">Reference proteome</keyword>
<proteinExistence type="predicted"/>
<dbReference type="Gene3D" id="3.30.720.120">
    <property type="match status" value="1"/>
</dbReference>
<dbReference type="InterPro" id="IPR004360">
    <property type="entry name" value="Glyas_Fos-R_dOase_dom"/>
</dbReference>
<organism evidence="2 3">
    <name type="scientific">Steroidobacter flavus</name>
    <dbReference type="NCBI Taxonomy" id="1842136"/>
    <lineage>
        <taxon>Bacteria</taxon>
        <taxon>Pseudomonadati</taxon>
        <taxon>Pseudomonadota</taxon>
        <taxon>Gammaproteobacteria</taxon>
        <taxon>Steroidobacterales</taxon>
        <taxon>Steroidobacteraceae</taxon>
        <taxon>Steroidobacter</taxon>
    </lineage>
</organism>